<geneLocation type="mitochondrion" evidence="2"/>
<keyword evidence="2" id="KW-0496">Mitochondrion</keyword>
<dbReference type="AlphaFoldDB" id="A0A2R4A3K2"/>
<dbReference type="Gene3D" id="1.10.10.60">
    <property type="entry name" value="Homeodomain-like"/>
    <property type="match status" value="1"/>
</dbReference>
<sequence>MGYTQMFLICRCFLFILVLKYFLREMTYSLQLKLEALAFYDHAGARNNKVTLTAKEFNISVATMGRWLAQRKKFQEKFPGQEFPIQKFWLKIKVKHVQFVYNRLLKTNEITSIRLLPDDPTGLKINFSKLTIDLNLEFETNFCKESTKSIIAHIRFSKKVVLDKLGTNCSEETFLKNFMSHLILKCKDHESFLAEQ</sequence>
<dbReference type="EMBL" id="MF997423">
    <property type="protein sequence ID" value="AVR57649.1"/>
    <property type="molecule type" value="Genomic_DNA"/>
</dbReference>
<feature type="transmembrane region" description="Helical" evidence="1">
    <location>
        <begin position="6"/>
        <end position="23"/>
    </location>
</feature>
<keyword evidence="1" id="KW-1133">Transmembrane helix</keyword>
<name>A0A2R4A3K2_9STRA</name>
<evidence type="ECO:0000313" key="2">
    <source>
        <dbReference type="EMBL" id="AVR57649.1"/>
    </source>
</evidence>
<gene>
    <name evidence="2" type="primary">orf5</name>
</gene>
<protein>
    <submittedName>
        <fullName evidence="2">Uncharacterized protein</fullName>
    </submittedName>
</protein>
<organism evidence="2">
    <name type="scientific">Surirella sp</name>
    <dbReference type="NCBI Taxonomy" id="1526603"/>
    <lineage>
        <taxon>Eukaryota</taxon>
        <taxon>Sar</taxon>
        <taxon>Stramenopiles</taxon>
        <taxon>Ochrophyta</taxon>
        <taxon>Bacillariophyta</taxon>
        <taxon>Bacillariophyceae</taxon>
        <taxon>Bacillariophycidae</taxon>
        <taxon>Surirellales</taxon>
        <taxon>Surirellaceae</taxon>
        <taxon>Surirella</taxon>
    </lineage>
</organism>
<proteinExistence type="predicted"/>
<evidence type="ECO:0000256" key="1">
    <source>
        <dbReference type="SAM" id="Phobius"/>
    </source>
</evidence>
<keyword evidence="1" id="KW-0472">Membrane</keyword>
<accession>A0A2R4A3K2</accession>
<reference evidence="2" key="1">
    <citation type="submission" date="2017-09" db="EMBL/GenBank/DDBJ databases">
        <title>Comparative analysis of the mitochondrial genomes of 6 newly sequenced diatoms reveals group II introns in the barcoding region of cox1.</title>
        <authorList>
            <person name="Keepers K.G."/>
            <person name="Pogoda C.S."/>
            <person name="Kane N.C."/>
            <person name="Hamsher S.E."/>
            <person name="Stepanek J.G."/>
            <person name="Kociolek J.P."/>
        </authorList>
    </citation>
    <scope>NUCLEOTIDE SEQUENCE</scope>
</reference>
<keyword evidence="1" id="KW-0812">Transmembrane</keyword>